<dbReference type="AlphaFoldDB" id="A0A934I3P5"/>
<dbReference type="CDD" id="cd00077">
    <property type="entry name" value="HDc"/>
    <property type="match status" value="1"/>
</dbReference>
<evidence type="ECO:0000313" key="3">
    <source>
        <dbReference type="Proteomes" id="UP000622687"/>
    </source>
</evidence>
<evidence type="ECO:0000313" key="2">
    <source>
        <dbReference type="EMBL" id="MBI6874406.1"/>
    </source>
</evidence>
<evidence type="ECO:0000259" key="1">
    <source>
        <dbReference type="Pfam" id="PF01966"/>
    </source>
</evidence>
<protein>
    <submittedName>
        <fullName evidence="2">HD domain-containing protein</fullName>
    </submittedName>
</protein>
<accession>A0A934I3P5</accession>
<organism evidence="2 3">
    <name type="scientific">Clostridium aciditolerans</name>
    <dbReference type="NCBI Taxonomy" id="339861"/>
    <lineage>
        <taxon>Bacteria</taxon>
        <taxon>Bacillati</taxon>
        <taxon>Bacillota</taxon>
        <taxon>Clostridia</taxon>
        <taxon>Eubacteriales</taxon>
        <taxon>Clostridiaceae</taxon>
        <taxon>Clostridium</taxon>
    </lineage>
</organism>
<dbReference type="InterPro" id="IPR006674">
    <property type="entry name" value="HD_domain"/>
</dbReference>
<dbReference type="SUPFAM" id="SSF109604">
    <property type="entry name" value="HD-domain/PDEase-like"/>
    <property type="match status" value="1"/>
</dbReference>
<sequence>MDIIRTIEKEVEEKCKSKNNIFGYGIWTHHILSVVKYSKMLAEKIGADVEVVEIAALLHDYAGIKNKDLQEQHHIYGSTEAERILRELSYCEDKIEKVKECIISHRGSVKMEKTSKESICVADADAMAHIDQIPSLLYLAYCNHKMSIDDGKEWVRKKIERSWNKLSYEAKEIIKEKYESAQSVLRTG</sequence>
<feature type="domain" description="HD" evidence="1">
    <location>
        <begin position="29"/>
        <end position="127"/>
    </location>
</feature>
<dbReference type="NCBIfam" id="TIGR00277">
    <property type="entry name" value="HDIG"/>
    <property type="match status" value="1"/>
</dbReference>
<gene>
    <name evidence="2" type="ORF">I6U51_17170</name>
</gene>
<reference evidence="2" key="1">
    <citation type="submission" date="2020-12" db="EMBL/GenBank/DDBJ databases">
        <title>Clostridium thailandense sp. nov., a novel acetogenic bacterium isolated from peat land soil in Thailand.</title>
        <authorList>
            <person name="Chaikitkaew S."/>
            <person name="Birkeland N.K."/>
        </authorList>
    </citation>
    <scope>NUCLEOTIDE SEQUENCE</scope>
    <source>
        <strain evidence="2">DSM 17425</strain>
    </source>
</reference>
<dbReference type="InterPro" id="IPR006675">
    <property type="entry name" value="HDIG_dom"/>
</dbReference>
<name>A0A934I3P5_9CLOT</name>
<dbReference type="InterPro" id="IPR003607">
    <property type="entry name" value="HD/PDEase_dom"/>
</dbReference>
<dbReference type="RefSeq" id="WP_211143787.1">
    <property type="nucleotide sequence ID" value="NZ_JAEEGB010000026.1"/>
</dbReference>
<proteinExistence type="predicted"/>
<dbReference type="Gene3D" id="1.10.3210.10">
    <property type="entry name" value="Hypothetical protein af1432"/>
    <property type="match status" value="1"/>
</dbReference>
<dbReference type="EMBL" id="JAEEGB010000026">
    <property type="protein sequence ID" value="MBI6874406.1"/>
    <property type="molecule type" value="Genomic_DNA"/>
</dbReference>
<dbReference type="Pfam" id="PF01966">
    <property type="entry name" value="HD"/>
    <property type="match status" value="1"/>
</dbReference>
<keyword evidence="3" id="KW-1185">Reference proteome</keyword>
<comment type="caution">
    <text evidence="2">The sequence shown here is derived from an EMBL/GenBank/DDBJ whole genome shotgun (WGS) entry which is preliminary data.</text>
</comment>
<dbReference type="Proteomes" id="UP000622687">
    <property type="component" value="Unassembled WGS sequence"/>
</dbReference>